<dbReference type="AlphaFoldDB" id="A0AAP0LQ93"/>
<organism evidence="1 2">
    <name type="scientific">Citrus x changshan-huyou</name>
    <dbReference type="NCBI Taxonomy" id="2935761"/>
    <lineage>
        <taxon>Eukaryota</taxon>
        <taxon>Viridiplantae</taxon>
        <taxon>Streptophyta</taxon>
        <taxon>Embryophyta</taxon>
        <taxon>Tracheophyta</taxon>
        <taxon>Spermatophyta</taxon>
        <taxon>Magnoliopsida</taxon>
        <taxon>eudicotyledons</taxon>
        <taxon>Gunneridae</taxon>
        <taxon>Pentapetalae</taxon>
        <taxon>rosids</taxon>
        <taxon>malvids</taxon>
        <taxon>Sapindales</taxon>
        <taxon>Rutaceae</taxon>
        <taxon>Aurantioideae</taxon>
        <taxon>Citrus</taxon>
    </lineage>
</organism>
<comment type="caution">
    <text evidence="1">The sequence shown here is derived from an EMBL/GenBank/DDBJ whole genome shotgun (WGS) entry which is preliminary data.</text>
</comment>
<gene>
    <name evidence="1" type="ORF">WN944_029178</name>
</gene>
<dbReference type="Proteomes" id="UP001428341">
    <property type="component" value="Unassembled WGS sequence"/>
</dbReference>
<dbReference type="EMBL" id="JBCGBO010000025">
    <property type="protein sequence ID" value="KAK9177159.1"/>
    <property type="molecule type" value="Genomic_DNA"/>
</dbReference>
<reference evidence="1 2" key="1">
    <citation type="submission" date="2024-05" db="EMBL/GenBank/DDBJ databases">
        <title>Haplotype-resolved chromosome-level genome assembly of Huyou (Citrus changshanensis).</title>
        <authorList>
            <person name="Miao C."/>
            <person name="Chen W."/>
            <person name="Wu Y."/>
            <person name="Wang L."/>
            <person name="Zhao S."/>
            <person name="Grierson D."/>
            <person name="Xu C."/>
            <person name="Chen K."/>
        </authorList>
    </citation>
    <scope>NUCLEOTIDE SEQUENCE [LARGE SCALE GENOMIC DNA]</scope>
    <source>
        <strain evidence="1">01-14</strain>
        <tissue evidence="1">Leaf</tissue>
    </source>
</reference>
<protein>
    <submittedName>
        <fullName evidence="1">Uncharacterized protein</fullName>
    </submittedName>
</protein>
<keyword evidence="2" id="KW-1185">Reference proteome</keyword>
<proteinExistence type="predicted"/>
<accession>A0AAP0LQ93</accession>
<name>A0AAP0LQ93_9ROSI</name>
<evidence type="ECO:0000313" key="2">
    <source>
        <dbReference type="Proteomes" id="UP001428341"/>
    </source>
</evidence>
<evidence type="ECO:0000313" key="1">
    <source>
        <dbReference type="EMBL" id="KAK9177159.1"/>
    </source>
</evidence>
<sequence>MSPPLPLIFCPYRHHSLATRPPILLSFPAVQVVAMEIKMSAFLADSPPLSVIAATKLAGFLIPTDTSGSTPAFSFSNGYKRSVAAFIFHV</sequence>